<organism evidence="8 9">
    <name type="scientific">Mesorhizobium denitrificans</name>
    <dbReference type="NCBI Taxonomy" id="2294114"/>
    <lineage>
        <taxon>Bacteria</taxon>
        <taxon>Pseudomonadati</taxon>
        <taxon>Pseudomonadota</taxon>
        <taxon>Alphaproteobacteria</taxon>
        <taxon>Hyphomicrobiales</taxon>
        <taxon>Phyllobacteriaceae</taxon>
        <taxon>Mesorhizobium</taxon>
    </lineage>
</organism>
<evidence type="ECO:0000256" key="1">
    <source>
        <dbReference type="ARBA" id="ARBA00004651"/>
    </source>
</evidence>
<evidence type="ECO:0000313" key="8">
    <source>
        <dbReference type="EMBL" id="RFC67535.1"/>
    </source>
</evidence>
<feature type="transmembrane region" description="Helical" evidence="6">
    <location>
        <begin position="33"/>
        <end position="54"/>
    </location>
</feature>
<keyword evidence="2" id="KW-1003">Cell membrane</keyword>
<reference evidence="9" key="1">
    <citation type="submission" date="2018-08" db="EMBL/GenBank/DDBJ databases">
        <authorList>
            <person name="Im W.T."/>
        </authorList>
    </citation>
    <scope>NUCLEOTIDE SEQUENCE [LARGE SCALE GENOMIC DNA]</scope>
    <source>
        <strain evidence="9">LA-28</strain>
    </source>
</reference>
<dbReference type="EMBL" id="QURN01000007">
    <property type="protein sequence ID" value="RFC67535.1"/>
    <property type="molecule type" value="Genomic_DNA"/>
</dbReference>
<dbReference type="Proteomes" id="UP000262379">
    <property type="component" value="Unassembled WGS sequence"/>
</dbReference>
<dbReference type="SUPFAM" id="SSF103481">
    <property type="entry name" value="Multidrug resistance efflux transporter EmrE"/>
    <property type="match status" value="2"/>
</dbReference>
<evidence type="ECO:0000256" key="5">
    <source>
        <dbReference type="ARBA" id="ARBA00023136"/>
    </source>
</evidence>
<keyword evidence="5 6" id="KW-0472">Membrane</keyword>
<feature type="transmembrane region" description="Helical" evidence="6">
    <location>
        <begin position="122"/>
        <end position="139"/>
    </location>
</feature>
<feature type="domain" description="EamA" evidence="7">
    <location>
        <begin position="7"/>
        <end position="138"/>
    </location>
</feature>
<feature type="transmembrane region" description="Helical" evidence="6">
    <location>
        <begin position="213"/>
        <end position="231"/>
    </location>
</feature>
<dbReference type="InterPro" id="IPR051258">
    <property type="entry name" value="Diverse_Substrate_Transporter"/>
</dbReference>
<protein>
    <submittedName>
        <fullName evidence="8">DMT family transporter</fullName>
    </submittedName>
</protein>
<dbReference type="GO" id="GO:0005886">
    <property type="term" value="C:plasma membrane"/>
    <property type="evidence" value="ECO:0007669"/>
    <property type="project" value="UniProtKB-SubCell"/>
</dbReference>
<keyword evidence="9" id="KW-1185">Reference proteome</keyword>
<feature type="transmembrane region" description="Helical" evidence="6">
    <location>
        <begin position="267"/>
        <end position="288"/>
    </location>
</feature>
<evidence type="ECO:0000313" key="9">
    <source>
        <dbReference type="Proteomes" id="UP000262379"/>
    </source>
</evidence>
<feature type="domain" description="EamA" evidence="7">
    <location>
        <begin position="148"/>
        <end position="281"/>
    </location>
</feature>
<feature type="transmembrane region" description="Helical" evidence="6">
    <location>
        <begin position="66"/>
        <end position="85"/>
    </location>
</feature>
<dbReference type="AlphaFoldDB" id="A0A371XE72"/>
<evidence type="ECO:0000256" key="6">
    <source>
        <dbReference type="SAM" id="Phobius"/>
    </source>
</evidence>
<proteinExistence type="predicted"/>
<dbReference type="PANTHER" id="PTHR42920:SF5">
    <property type="entry name" value="EAMA DOMAIN-CONTAINING PROTEIN"/>
    <property type="match status" value="1"/>
</dbReference>
<evidence type="ECO:0000259" key="7">
    <source>
        <dbReference type="Pfam" id="PF00892"/>
    </source>
</evidence>
<feature type="transmembrane region" description="Helical" evidence="6">
    <location>
        <begin position="151"/>
        <end position="168"/>
    </location>
</feature>
<keyword evidence="4 6" id="KW-1133">Transmembrane helix</keyword>
<name>A0A371XE72_9HYPH</name>
<feature type="transmembrane region" description="Helical" evidence="6">
    <location>
        <begin position="243"/>
        <end position="261"/>
    </location>
</feature>
<dbReference type="InterPro" id="IPR037185">
    <property type="entry name" value="EmrE-like"/>
</dbReference>
<gene>
    <name evidence="8" type="ORF">DY251_11110</name>
</gene>
<evidence type="ECO:0000256" key="3">
    <source>
        <dbReference type="ARBA" id="ARBA00022692"/>
    </source>
</evidence>
<keyword evidence="3 6" id="KW-0812">Transmembrane</keyword>
<sequence length="297" mass="31333">MSRIQANLLLLLAGAVWGMGFVAQSTAMAFVGPFLFIGLRFVAATVAMLPFALIESARSTERLTPQNWRAFAVIGANLFAAISFQQLGIMSTTVTNSGFLTGLYVVLTPICGVLLFREWPHIAVWTAALIALAGIWLLAGGQLSTLTKGDWLSILGALFCGFQLALIGRHARKTGRPVTLAVTEFAVCAVLGLSLAIALEPISLAAIQNAAPQILYAGIFSGGLAFTLQAIGQRYTTSAQAAIFLSSEAVFAALFGAWLLGERLPPIGWLGCGFILVAILVAEMIPALKRKPAALTP</sequence>
<evidence type="ECO:0000256" key="4">
    <source>
        <dbReference type="ARBA" id="ARBA00022989"/>
    </source>
</evidence>
<feature type="transmembrane region" description="Helical" evidence="6">
    <location>
        <begin position="97"/>
        <end position="115"/>
    </location>
</feature>
<feature type="transmembrane region" description="Helical" evidence="6">
    <location>
        <begin position="180"/>
        <end position="207"/>
    </location>
</feature>
<dbReference type="RefSeq" id="WP_116623969.1">
    <property type="nucleotide sequence ID" value="NZ_QURN01000007.1"/>
</dbReference>
<accession>A0A371XE72</accession>
<comment type="subcellular location">
    <subcellularLocation>
        <location evidence="1">Cell membrane</location>
        <topology evidence="1">Multi-pass membrane protein</topology>
    </subcellularLocation>
</comment>
<comment type="caution">
    <text evidence="8">The sequence shown here is derived from an EMBL/GenBank/DDBJ whole genome shotgun (WGS) entry which is preliminary data.</text>
</comment>
<dbReference type="PANTHER" id="PTHR42920">
    <property type="entry name" value="OS03G0707200 PROTEIN-RELATED"/>
    <property type="match status" value="1"/>
</dbReference>
<dbReference type="InterPro" id="IPR000620">
    <property type="entry name" value="EamA_dom"/>
</dbReference>
<evidence type="ECO:0000256" key="2">
    <source>
        <dbReference type="ARBA" id="ARBA00022475"/>
    </source>
</evidence>
<dbReference type="Pfam" id="PF00892">
    <property type="entry name" value="EamA"/>
    <property type="match status" value="2"/>
</dbReference>